<accession>C6LWV5</accession>
<sequence>MNPSDIPCLVYNYLRECGYLHSAAALSCEAMIKLADPTLDMVDPGLLRVLIGKGIAYAQLETLCLDSNVSTIDSSAMQTTPIATTSENKQTCVEGIRLMRYPLKYYLRYILADDNYPLRILRFGPSKEPALSARLVVISCHSLHLIDAETRDELASRALDVTEDLAMQAFVCPDGLTFGLVAKLPAAKMENNNDRSSNSNDSLAHFLVINTVSLHILYRYSLSHSTKSISMGSKWITCICDKQDNAVMIPRPVSNRSKSQINLTVHPLPEAIVERYHSRLYGDISRSATSRERGWALCAFQSAGTCSGLSSYFYILQNEVLALYSPLGILHLYVPFADNEDAGTLTPRYVNLPEFLKLSTPAPPTVYSISFIESLPYVACMTSHGLAMINYRYLLYGALCTQIEKQYSSWAYCEKLGPSIITIDTGIWKEQCAVMVCSDNRIIILSIETGHPLFVLSLTDLQNLHGRLADWPQTGSAITDLAFVCTNGLAVVVCDDTSSDIWCMKVFLDCATDVLESTLIYKGVSSRNRFIGRDRSNGIRKLYLSGSNCDVIELAFHRPPHR</sequence>
<dbReference type="OMA" id="WITCICD"/>
<comment type="caution">
    <text evidence="1">The sequence shown here is derived from an EMBL/GenBank/DDBJ whole genome shotgun (WGS) entry which is preliminary data.</text>
</comment>
<dbReference type="Proteomes" id="UP000002488">
    <property type="component" value="Unassembled WGS sequence"/>
</dbReference>
<dbReference type="InterPro" id="IPR006594">
    <property type="entry name" value="LisH"/>
</dbReference>
<gene>
    <name evidence="1" type="ORF">GL50581_3267</name>
</gene>
<organism evidence="1 2">
    <name type="scientific">Giardia intestinalis (strain ATCC 50581 / GS clone H7)</name>
    <name type="common">Giardia lamblia</name>
    <dbReference type="NCBI Taxonomy" id="598745"/>
    <lineage>
        <taxon>Eukaryota</taxon>
        <taxon>Metamonada</taxon>
        <taxon>Diplomonadida</taxon>
        <taxon>Hexamitidae</taxon>
        <taxon>Giardiinae</taxon>
        <taxon>Giardia</taxon>
    </lineage>
</organism>
<dbReference type="SMART" id="SM00667">
    <property type="entry name" value="LisH"/>
    <property type="match status" value="1"/>
</dbReference>
<dbReference type="VEuPathDB" id="GiardiaDB:GL50581_3267"/>
<dbReference type="PROSITE" id="PS50896">
    <property type="entry name" value="LISH"/>
    <property type="match status" value="1"/>
</dbReference>
<dbReference type="EMBL" id="ACGJ01002726">
    <property type="protein sequence ID" value="EES99524.1"/>
    <property type="molecule type" value="Genomic_DNA"/>
</dbReference>
<dbReference type="OrthoDB" id="1367865at2759"/>
<dbReference type="AlphaFoldDB" id="C6LWV5"/>
<proteinExistence type="predicted"/>
<evidence type="ECO:0000313" key="2">
    <source>
        <dbReference type="Proteomes" id="UP000002488"/>
    </source>
</evidence>
<evidence type="ECO:0000313" key="1">
    <source>
        <dbReference type="EMBL" id="EES99524.1"/>
    </source>
</evidence>
<dbReference type="Gene3D" id="1.20.960.30">
    <property type="match status" value="1"/>
</dbReference>
<protein>
    <submittedName>
        <fullName evidence="1">Uncharacterized protein</fullName>
    </submittedName>
</protein>
<name>C6LWV5_GIAIB</name>
<reference evidence="1 2" key="1">
    <citation type="journal article" date="2009" name="PLoS Pathog.">
        <title>Draft genome sequencing of giardia intestinalis assemblage B isolate GS: is human giardiasis caused by two different species?</title>
        <authorList>
            <person name="Franzen O."/>
            <person name="Jerlstrom-Hultqvist J."/>
            <person name="Castro E."/>
            <person name="Sherwood E."/>
            <person name="Ankarklev J."/>
            <person name="Reiner D.S."/>
            <person name="Palm D."/>
            <person name="Andersson J.O."/>
            <person name="Andersson B."/>
            <person name="Svard S.G."/>
        </authorList>
    </citation>
    <scope>NUCLEOTIDE SEQUENCE [LARGE SCALE GENOMIC DNA]</scope>
    <source>
        <strain evidence="2">ATCC 50581 / GS clone H7</strain>
    </source>
</reference>